<dbReference type="Proteomes" id="UP000799779">
    <property type="component" value="Unassembled WGS sequence"/>
</dbReference>
<keyword evidence="2" id="KW-1185">Reference proteome</keyword>
<evidence type="ECO:0000313" key="1">
    <source>
        <dbReference type="EMBL" id="KAF2001984.1"/>
    </source>
</evidence>
<protein>
    <submittedName>
        <fullName evidence="1">Uncharacterized protein</fullName>
    </submittedName>
</protein>
<dbReference type="AlphaFoldDB" id="A0A6A5WM81"/>
<accession>A0A6A5WM81</accession>
<organism evidence="1 2">
    <name type="scientific">Amniculicola lignicola CBS 123094</name>
    <dbReference type="NCBI Taxonomy" id="1392246"/>
    <lineage>
        <taxon>Eukaryota</taxon>
        <taxon>Fungi</taxon>
        <taxon>Dikarya</taxon>
        <taxon>Ascomycota</taxon>
        <taxon>Pezizomycotina</taxon>
        <taxon>Dothideomycetes</taxon>
        <taxon>Pleosporomycetidae</taxon>
        <taxon>Pleosporales</taxon>
        <taxon>Amniculicolaceae</taxon>
        <taxon>Amniculicola</taxon>
    </lineage>
</organism>
<dbReference type="EMBL" id="ML977580">
    <property type="protein sequence ID" value="KAF2001984.1"/>
    <property type="molecule type" value="Genomic_DNA"/>
</dbReference>
<sequence>MDEPPTILVGEISRPPRIFACRSRRGSVSSCVQRHKPPSHAANCGVADALLLDATCYWPKEKVVCLGYGPKGVL</sequence>
<proteinExistence type="predicted"/>
<name>A0A6A5WM81_9PLEO</name>
<reference evidence="1" key="1">
    <citation type="journal article" date="2020" name="Stud. Mycol.">
        <title>101 Dothideomycetes genomes: a test case for predicting lifestyles and emergence of pathogens.</title>
        <authorList>
            <person name="Haridas S."/>
            <person name="Albert R."/>
            <person name="Binder M."/>
            <person name="Bloem J."/>
            <person name="Labutti K."/>
            <person name="Salamov A."/>
            <person name="Andreopoulos B."/>
            <person name="Baker S."/>
            <person name="Barry K."/>
            <person name="Bills G."/>
            <person name="Bluhm B."/>
            <person name="Cannon C."/>
            <person name="Castanera R."/>
            <person name="Culley D."/>
            <person name="Daum C."/>
            <person name="Ezra D."/>
            <person name="Gonzalez J."/>
            <person name="Henrissat B."/>
            <person name="Kuo A."/>
            <person name="Liang C."/>
            <person name="Lipzen A."/>
            <person name="Lutzoni F."/>
            <person name="Magnuson J."/>
            <person name="Mondo S."/>
            <person name="Nolan M."/>
            <person name="Ohm R."/>
            <person name="Pangilinan J."/>
            <person name="Park H.-J."/>
            <person name="Ramirez L."/>
            <person name="Alfaro M."/>
            <person name="Sun H."/>
            <person name="Tritt A."/>
            <person name="Yoshinaga Y."/>
            <person name="Zwiers L.-H."/>
            <person name="Turgeon B."/>
            <person name="Goodwin S."/>
            <person name="Spatafora J."/>
            <person name="Crous P."/>
            <person name="Grigoriev I."/>
        </authorList>
    </citation>
    <scope>NUCLEOTIDE SEQUENCE</scope>
    <source>
        <strain evidence="1">CBS 123094</strain>
    </source>
</reference>
<gene>
    <name evidence="1" type="ORF">P154DRAFT_521421</name>
</gene>
<evidence type="ECO:0000313" key="2">
    <source>
        <dbReference type="Proteomes" id="UP000799779"/>
    </source>
</evidence>